<keyword evidence="6" id="KW-1185">Reference proteome</keyword>
<dbReference type="Gene3D" id="3.50.50.60">
    <property type="entry name" value="FAD/NAD(P)-binding domain"/>
    <property type="match status" value="4"/>
</dbReference>
<dbReference type="EMBL" id="JAPOHD010000027">
    <property type="protein sequence ID" value="MCY1721079.1"/>
    <property type="molecule type" value="Genomic_DNA"/>
</dbReference>
<dbReference type="Gene3D" id="3.30.70.20">
    <property type="match status" value="1"/>
</dbReference>
<dbReference type="PANTHER" id="PTHR48105">
    <property type="entry name" value="THIOREDOXIN REDUCTASE 1-RELATED-RELATED"/>
    <property type="match status" value="1"/>
</dbReference>
<keyword evidence="3" id="KW-1133">Transmembrane helix</keyword>
<evidence type="ECO:0000256" key="3">
    <source>
        <dbReference type="SAM" id="Phobius"/>
    </source>
</evidence>
<protein>
    <submittedName>
        <fullName evidence="5">NAD(P)-binding domain-containing protein</fullName>
    </submittedName>
</protein>
<dbReference type="Pfam" id="PF13738">
    <property type="entry name" value="Pyr_redox_3"/>
    <property type="match status" value="1"/>
</dbReference>
<accession>A0A9X3J526</accession>
<keyword evidence="3" id="KW-0472">Membrane</keyword>
<proteinExistence type="predicted"/>
<dbReference type="PRINTS" id="PR00368">
    <property type="entry name" value="FADPNR"/>
</dbReference>
<dbReference type="AlphaFoldDB" id="A0A9X3J526"/>
<dbReference type="InterPro" id="IPR050097">
    <property type="entry name" value="Ferredoxin-NADP_redctase_2"/>
</dbReference>
<evidence type="ECO:0000259" key="4">
    <source>
        <dbReference type="PROSITE" id="PS51379"/>
    </source>
</evidence>
<dbReference type="SUPFAM" id="SSF54862">
    <property type="entry name" value="4Fe-4S ferredoxins"/>
    <property type="match status" value="1"/>
</dbReference>
<feature type="transmembrane region" description="Helical" evidence="3">
    <location>
        <begin position="13"/>
        <end position="31"/>
    </location>
</feature>
<dbReference type="PROSITE" id="PS51379">
    <property type="entry name" value="4FE4S_FER_2"/>
    <property type="match status" value="2"/>
</dbReference>
<feature type="domain" description="4Fe-4S ferredoxin-type" evidence="4">
    <location>
        <begin position="59"/>
        <end position="89"/>
    </location>
</feature>
<dbReference type="GO" id="GO:0016491">
    <property type="term" value="F:oxidoreductase activity"/>
    <property type="evidence" value="ECO:0007669"/>
    <property type="project" value="UniProtKB-KW"/>
</dbReference>
<keyword evidence="3" id="KW-0812">Transmembrane</keyword>
<organism evidence="5 6">
    <name type="scientific">Draconibacterium aestuarii</name>
    <dbReference type="NCBI Taxonomy" id="2998507"/>
    <lineage>
        <taxon>Bacteria</taxon>
        <taxon>Pseudomonadati</taxon>
        <taxon>Bacteroidota</taxon>
        <taxon>Bacteroidia</taxon>
        <taxon>Marinilabiliales</taxon>
        <taxon>Prolixibacteraceae</taxon>
        <taxon>Draconibacterium</taxon>
    </lineage>
</organism>
<dbReference type="InterPro" id="IPR036188">
    <property type="entry name" value="FAD/NAD-bd_sf"/>
</dbReference>
<sequence>MDILNMGAELDKIMIYGSVGLLLFVVFWIYIRKQRKESKQVDEKIKVAKEEGLFEPVSLHPVVDVNSCIKSGACILACPEHDILGIRNGKATVINASRCVGHGACFHACPTQAISLFMGTEKRGVDLPHVNQNFESNVPGIFIAGEMGGMGLIKNAVEQGKQAIVNLAKGIKSKHQSEYDLVVIGAGPAGISASLQARKMGLKTITLEQDTLGGTVYTFPRQKIVMTSPMDLPLHGKAKLYETNKKELLDLWTEVLEKNKIEIREKKKAEEITVTDGGFIVKIKTGETLSAQKVLLAIGRRGTPRKLGIPREDSEKVAYRLLEPELIHNKKIVVVGGGDSAIESALLLMHENEVTLSYRKDKFSRLKPKNNEKIIEAISKNKISVVLNSNLISIEENSITLQLNAAGGDLKLGNDLVYIFAGGELPTDFLQKAGIKISTKFGEAILTHKK</sequence>
<evidence type="ECO:0000313" key="5">
    <source>
        <dbReference type="EMBL" id="MCY1721079.1"/>
    </source>
</evidence>
<reference evidence="5" key="1">
    <citation type="submission" date="2022-11" db="EMBL/GenBank/DDBJ databases">
        <title>Marilongibacter aestuarii gen. nov., sp. nov., isolated from tidal flat sediment.</title>
        <authorList>
            <person name="Jiayan W."/>
        </authorList>
    </citation>
    <scope>NUCLEOTIDE SEQUENCE</scope>
    <source>
        <strain evidence="5">Z1-6</strain>
    </source>
</reference>
<feature type="domain" description="4Fe-4S ferredoxin-type" evidence="4">
    <location>
        <begin position="90"/>
        <end position="119"/>
    </location>
</feature>
<dbReference type="SUPFAM" id="SSF51905">
    <property type="entry name" value="FAD/NAD(P)-binding domain"/>
    <property type="match status" value="1"/>
</dbReference>
<comment type="caution">
    <text evidence="5">The sequence shown here is derived from an EMBL/GenBank/DDBJ whole genome shotgun (WGS) entry which is preliminary data.</text>
</comment>
<keyword evidence="1" id="KW-0285">Flavoprotein</keyword>
<keyword evidence="2" id="KW-0560">Oxidoreductase</keyword>
<dbReference type="Proteomes" id="UP001145087">
    <property type="component" value="Unassembled WGS sequence"/>
</dbReference>
<evidence type="ECO:0000256" key="1">
    <source>
        <dbReference type="ARBA" id="ARBA00022630"/>
    </source>
</evidence>
<dbReference type="Pfam" id="PF13237">
    <property type="entry name" value="Fer4_10"/>
    <property type="match status" value="1"/>
</dbReference>
<dbReference type="PRINTS" id="PR00469">
    <property type="entry name" value="PNDRDTASEII"/>
</dbReference>
<dbReference type="InterPro" id="IPR017896">
    <property type="entry name" value="4Fe4S_Fe-S-bd"/>
</dbReference>
<dbReference type="RefSeq" id="WP_343333413.1">
    <property type="nucleotide sequence ID" value="NZ_JAPOHD010000027.1"/>
</dbReference>
<gene>
    <name evidence="5" type="ORF">OU798_12045</name>
</gene>
<name>A0A9X3J526_9BACT</name>
<evidence type="ECO:0000256" key="2">
    <source>
        <dbReference type="ARBA" id="ARBA00023002"/>
    </source>
</evidence>
<evidence type="ECO:0000313" key="6">
    <source>
        <dbReference type="Proteomes" id="UP001145087"/>
    </source>
</evidence>